<dbReference type="InterPro" id="IPR036397">
    <property type="entry name" value="RNaseH_sf"/>
</dbReference>
<dbReference type="AlphaFoldDB" id="A0A645BLL3"/>
<dbReference type="InterPro" id="IPR012337">
    <property type="entry name" value="RNaseH-like_sf"/>
</dbReference>
<comment type="caution">
    <text evidence="2">The sequence shown here is derived from an EMBL/GenBank/DDBJ whole genome shotgun (WGS) entry which is preliminary data.</text>
</comment>
<dbReference type="GO" id="GO:0003676">
    <property type="term" value="F:nucleic acid binding"/>
    <property type="evidence" value="ECO:0007669"/>
    <property type="project" value="InterPro"/>
</dbReference>
<protein>
    <submittedName>
        <fullName evidence="2">IS3 family transposase ISDsp4</fullName>
    </submittedName>
</protein>
<dbReference type="PANTHER" id="PTHR46889:SF4">
    <property type="entry name" value="TRANSPOSASE INSO FOR INSERTION SEQUENCE ELEMENT IS911B-RELATED"/>
    <property type="match status" value="1"/>
</dbReference>
<proteinExistence type="predicted"/>
<dbReference type="Pfam" id="PF00665">
    <property type="entry name" value="rve"/>
    <property type="match status" value="1"/>
</dbReference>
<reference evidence="2" key="1">
    <citation type="submission" date="2019-08" db="EMBL/GenBank/DDBJ databases">
        <authorList>
            <person name="Kucharzyk K."/>
            <person name="Murdoch R.W."/>
            <person name="Higgins S."/>
            <person name="Loffler F."/>
        </authorList>
    </citation>
    <scope>NUCLEOTIDE SEQUENCE</scope>
</reference>
<feature type="domain" description="Integrase catalytic" evidence="1">
    <location>
        <begin position="14"/>
        <end position="109"/>
    </location>
</feature>
<dbReference type="EMBL" id="VSSQ01020872">
    <property type="protein sequence ID" value="MPM66072.1"/>
    <property type="molecule type" value="Genomic_DNA"/>
</dbReference>
<dbReference type="SUPFAM" id="SSF53098">
    <property type="entry name" value="Ribonuclease H-like"/>
    <property type="match status" value="1"/>
</dbReference>
<dbReference type="InterPro" id="IPR050900">
    <property type="entry name" value="Transposase_IS3/IS150/IS904"/>
</dbReference>
<gene>
    <name evidence="2" type="ORF">SDC9_112977</name>
</gene>
<name>A0A645BLL3_9ZZZZ</name>
<dbReference type="PANTHER" id="PTHR46889">
    <property type="entry name" value="TRANSPOSASE INSF FOR INSERTION SEQUENCE IS3B-RELATED"/>
    <property type="match status" value="1"/>
</dbReference>
<evidence type="ECO:0000313" key="2">
    <source>
        <dbReference type="EMBL" id="MPM66072.1"/>
    </source>
</evidence>
<evidence type="ECO:0000259" key="1">
    <source>
        <dbReference type="PROSITE" id="PS50994"/>
    </source>
</evidence>
<dbReference type="PROSITE" id="PS50994">
    <property type="entry name" value="INTEGRASE"/>
    <property type="match status" value="1"/>
</dbReference>
<dbReference type="GO" id="GO:0015074">
    <property type="term" value="P:DNA integration"/>
    <property type="evidence" value="ECO:0007669"/>
    <property type="project" value="InterPro"/>
</dbReference>
<sequence length="109" mass="12789">MMHHTYPYLLRNVEITHPNQVWGVDITYLPMKNGWMYMFAVIDWYSRCIVAWELSNTLDTAFITRCLMKAFSKAKPQIINSDQGCQFTSNKYIELLKSNNINISMDGRT</sequence>
<dbReference type="Gene3D" id="3.30.420.10">
    <property type="entry name" value="Ribonuclease H-like superfamily/Ribonuclease H"/>
    <property type="match status" value="1"/>
</dbReference>
<dbReference type="InterPro" id="IPR001584">
    <property type="entry name" value="Integrase_cat-core"/>
</dbReference>
<accession>A0A645BLL3</accession>
<organism evidence="2">
    <name type="scientific">bioreactor metagenome</name>
    <dbReference type="NCBI Taxonomy" id="1076179"/>
    <lineage>
        <taxon>unclassified sequences</taxon>
        <taxon>metagenomes</taxon>
        <taxon>ecological metagenomes</taxon>
    </lineage>
</organism>